<evidence type="ECO:0000256" key="1">
    <source>
        <dbReference type="ARBA" id="ARBA00022723"/>
    </source>
</evidence>
<reference evidence="7 8" key="1">
    <citation type="submission" date="2022-11" db="EMBL/GenBank/DDBJ databases">
        <title>Whole genome sequence of Eschrichtius robustus ER-17-0199.</title>
        <authorList>
            <person name="Bruniche-Olsen A."/>
            <person name="Black A.N."/>
            <person name="Fields C.J."/>
            <person name="Walden K."/>
            <person name="Dewoody J.A."/>
        </authorList>
    </citation>
    <scope>NUCLEOTIDE SEQUENCE [LARGE SCALE GENOMIC DNA]</scope>
    <source>
        <strain evidence="7">ER-17-0199</strain>
        <tissue evidence="7">Blubber</tissue>
    </source>
</reference>
<feature type="compositionally biased region" description="Basic and acidic residues" evidence="5">
    <location>
        <begin position="85"/>
        <end position="94"/>
    </location>
</feature>
<dbReference type="SMART" id="SM00184">
    <property type="entry name" value="RING"/>
    <property type="match status" value="1"/>
</dbReference>
<dbReference type="GO" id="GO:0004842">
    <property type="term" value="F:ubiquitin-protein transferase activity"/>
    <property type="evidence" value="ECO:0007669"/>
    <property type="project" value="TreeGrafter"/>
</dbReference>
<keyword evidence="3" id="KW-0862">Zinc</keyword>
<accession>A0AB34GZ32</accession>
<gene>
    <name evidence="7" type="ORF">J1605_008948</name>
</gene>
<dbReference type="InterPro" id="IPR013083">
    <property type="entry name" value="Znf_RING/FYVE/PHD"/>
</dbReference>
<proteinExistence type="predicted"/>
<dbReference type="PROSITE" id="PS50089">
    <property type="entry name" value="ZF_RING_2"/>
    <property type="match status" value="1"/>
</dbReference>
<dbReference type="EMBL" id="JAIQCJ010002079">
    <property type="protein sequence ID" value="KAJ8783905.1"/>
    <property type="molecule type" value="Genomic_DNA"/>
</dbReference>
<evidence type="ECO:0000256" key="2">
    <source>
        <dbReference type="ARBA" id="ARBA00022771"/>
    </source>
</evidence>
<keyword evidence="8" id="KW-1185">Reference proteome</keyword>
<dbReference type="SUPFAM" id="SSF57850">
    <property type="entry name" value="RING/U-box"/>
    <property type="match status" value="1"/>
</dbReference>
<evidence type="ECO:0000259" key="6">
    <source>
        <dbReference type="PROSITE" id="PS50089"/>
    </source>
</evidence>
<dbReference type="InterPro" id="IPR001841">
    <property type="entry name" value="Znf_RING"/>
</dbReference>
<feature type="domain" description="RING-type" evidence="6">
    <location>
        <begin position="24"/>
        <end position="64"/>
    </location>
</feature>
<organism evidence="7 8">
    <name type="scientific">Eschrichtius robustus</name>
    <name type="common">California gray whale</name>
    <name type="synonym">Eschrichtius gibbosus</name>
    <dbReference type="NCBI Taxonomy" id="9764"/>
    <lineage>
        <taxon>Eukaryota</taxon>
        <taxon>Metazoa</taxon>
        <taxon>Chordata</taxon>
        <taxon>Craniata</taxon>
        <taxon>Vertebrata</taxon>
        <taxon>Euteleostomi</taxon>
        <taxon>Mammalia</taxon>
        <taxon>Eutheria</taxon>
        <taxon>Laurasiatheria</taxon>
        <taxon>Artiodactyla</taxon>
        <taxon>Whippomorpha</taxon>
        <taxon>Cetacea</taxon>
        <taxon>Mysticeti</taxon>
        <taxon>Eschrichtiidae</taxon>
        <taxon>Eschrichtius</taxon>
    </lineage>
</organism>
<dbReference type="GO" id="GO:0005737">
    <property type="term" value="C:cytoplasm"/>
    <property type="evidence" value="ECO:0007669"/>
    <property type="project" value="TreeGrafter"/>
</dbReference>
<dbReference type="GO" id="GO:0043021">
    <property type="term" value="F:ribonucleoprotein complex binding"/>
    <property type="evidence" value="ECO:0007669"/>
    <property type="project" value="TreeGrafter"/>
</dbReference>
<comment type="caution">
    <text evidence="7">The sequence shown here is derived from an EMBL/GenBank/DDBJ whole genome shotgun (WGS) entry which is preliminary data.</text>
</comment>
<keyword evidence="2 4" id="KW-0863">Zinc-finger</keyword>
<sequence>MGTRAGLDACPAIPVWLAEDDRGCIICHELLARPATLPCGHSFSRDCLMGLWGAGRHGSCPTCREGAERPLQLRKNTMLQNLQDKYSREAREPEGPSPAPGPPGRTAQLPALSDGVDLSLAFPKRVTSNTPEGKMRDILHDLEEIQEKLQENFTRKEALEEQMQGELILFGRGGLIMEVGAAFHGFVFWGQDLRAQLCYPCGVNEEGVG</sequence>
<name>A0AB34GZ32_ESCRO</name>
<dbReference type="InterPro" id="IPR051051">
    <property type="entry name" value="E3_ubiq-ligase_TRIM/RNF"/>
</dbReference>
<dbReference type="Pfam" id="PF13445">
    <property type="entry name" value="zf-RING_UBOX"/>
    <property type="match status" value="1"/>
</dbReference>
<dbReference type="Proteomes" id="UP001159641">
    <property type="component" value="Unassembled WGS sequence"/>
</dbReference>
<dbReference type="GO" id="GO:0008270">
    <property type="term" value="F:zinc ion binding"/>
    <property type="evidence" value="ECO:0007669"/>
    <property type="project" value="UniProtKB-KW"/>
</dbReference>
<dbReference type="PANTHER" id="PTHR25465:SF41">
    <property type="entry name" value="E3 UBIQUITIN-PROTEIN LIGASE RNF135"/>
    <property type="match status" value="1"/>
</dbReference>
<evidence type="ECO:0000256" key="3">
    <source>
        <dbReference type="ARBA" id="ARBA00022833"/>
    </source>
</evidence>
<dbReference type="PANTHER" id="PTHR25465">
    <property type="entry name" value="B-BOX DOMAIN CONTAINING"/>
    <property type="match status" value="1"/>
</dbReference>
<dbReference type="GO" id="GO:0045088">
    <property type="term" value="P:regulation of innate immune response"/>
    <property type="evidence" value="ECO:0007669"/>
    <property type="project" value="TreeGrafter"/>
</dbReference>
<evidence type="ECO:0000313" key="8">
    <source>
        <dbReference type="Proteomes" id="UP001159641"/>
    </source>
</evidence>
<keyword evidence="1" id="KW-0479">Metal-binding</keyword>
<evidence type="ECO:0000256" key="5">
    <source>
        <dbReference type="SAM" id="MobiDB-lite"/>
    </source>
</evidence>
<evidence type="ECO:0000313" key="7">
    <source>
        <dbReference type="EMBL" id="KAJ8783905.1"/>
    </source>
</evidence>
<protein>
    <recommendedName>
        <fullName evidence="6">RING-type domain-containing protein</fullName>
    </recommendedName>
</protein>
<feature type="region of interest" description="Disordered" evidence="5">
    <location>
        <begin position="85"/>
        <end position="110"/>
    </location>
</feature>
<dbReference type="Gene3D" id="3.30.40.10">
    <property type="entry name" value="Zinc/RING finger domain, C3HC4 (zinc finger)"/>
    <property type="match status" value="1"/>
</dbReference>
<dbReference type="InterPro" id="IPR027370">
    <property type="entry name" value="Znf-RING_euk"/>
</dbReference>
<dbReference type="AlphaFoldDB" id="A0AB34GZ32"/>
<evidence type="ECO:0000256" key="4">
    <source>
        <dbReference type="PROSITE-ProRule" id="PRU00175"/>
    </source>
</evidence>